<evidence type="ECO:0000313" key="2">
    <source>
        <dbReference type="EMBL" id="KAI8038802.1"/>
    </source>
</evidence>
<feature type="domain" description="CHK kinase-like" evidence="1">
    <location>
        <begin position="146"/>
        <end position="344"/>
    </location>
</feature>
<dbReference type="PANTHER" id="PTHR11012:SF8">
    <property type="entry name" value="JUVENILE HORMONE-INDUCIBLE PROTEIN 26"/>
    <property type="match status" value="1"/>
</dbReference>
<dbReference type="SUPFAM" id="SSF56112">
    <property type="entry name" value="Protein kinase-like (PK-like)"/>
    <property type="match status" value="1"/>
</dbReference>
<dbReference type="EMBL" id="JAMKOV010000007">
    <property type="protein sequence ID" value="KAI8038802.1"/>
    <property type="molecule type" value="Genomic_DNA"/>
</dbReference>
<dbReference type="InterPro" id="IPR015897">
    <property type="entry name" value="CHK_kinase-like"/>
</dbReference>
<comment type="caution">
    <text evidence="2">The sequence shown here is derived from an EMBL/GenBank/DDBJ whole genome shotgun (WGS) entry which is preliminary data.</text>
</comment>
<protein>
    <recommendedName>
        <fullName evidence="1">CHK kinase-like domain-containing protein</fullName>
    </recommendedName>
</protein>
<accession>A0A9P9YKS9</accession>
<dbReference type="SMART" id="SM00587">
    <property type="entry name" value="CHK"/>
    <property type="match status" value="1"/>
</dbReference>
<evidence type="ECO:0000313" key="3">
    <source>
        <dbReference type="Proteomes" id="UP001059596"/>
    </source>
</evidence>
<dbReference type="AlphaFoldDB" id="A0A9P9YKS9"/>
<dbReference type="Gene3D" id="3.90.1200.10">
    <property type="match status" value="1"/>
</dbReference>
<organism evidence="2 3">
    <name type="scientific">Drosophila gunungcola</name>
    <name type="common">fruit fly</name>
    <dbReference type="NCBI Taxonomy" id="103775"/>
    <lineage>
        <taxon>Eukaryota</taxon>
        <taxon>Metazoa</taxon>
        <taxon>Ecdysozoa</taxon>
        <taxon>Arthropoda</taxon>
        <taxon>Hexapoda</taxon>
        <taxon>Insecta</taxon>
        <taxon>Pterygota</taxon>
        <taxon>Neoptera</taxon>
        <taxon>Endopterygota</taxon>
        <taxon>Diptera</taxon>
        <taxon>Brachycera</taxon>
        <taxon>Muscomorpha</taxon>
        <taxon>Ephydroidea</taxon>
        <taxon>Drosophilidae</taxon>
        <taxon>Drosophila</taxon>
        <taxon>Sophophora</taxon>
    </lineage>
</organism>
<dbReference type="PANTHER" id="PTHR11012">
    <property type="entry name" value="PROTEIN KINASE-LIKE DOMAIN-CONTAINING"/>
    <property type="match status" value="1"/>
</dbReference>
<gene>
    <name evidence="2" type="ORF">M5D96_008710</name>
</gene>
<reference evidence="2" key="1">
    <citation type="journal article" date="2023" name="Genome Biol. Evol.">
        <title>Long-read-based Genome Assembly of Drosophila gunungcola Reveals Fewer Chemosensory Genes in Flower-breeding Species.</title>
        <authorList>
            <person name="Negi A."/>
            <person name="Liao B.Y."/>
            <person name="Yeh S.D."/>
        </authorList>
    </citation>
    <scope>NUCLEOTIDE SEQUENCE</scope>
    <source>
        <strain evidence="2">Sukarami</strain>
    </source>
</reference>
<sequence>MSKIETETQWLRSTILPDILKNGRLVDNYSDSKANTFRVGDIEIDVIGHTEAFMLTFCYRTTITLNTTVKSSNEKWSLSTQVTELLQCKTPMMPPKVYESIQFGALFSNEINFYTVILPEIQKLAGGKFAAPKYYYSELNPYSAVAILENFAEQGWRVTKDRVGLSLEHALIAVDYLGQFHGFAYAMKHTNPELFAKLTHGLKESRYASDVIHPEWELTMKTSIKRAAKAVATFQPQIDEEFVKNLCFLITDYNLYGRQRVAPREPLATLCHGDYVRNNVAYRYNDKEVPQEIMMFDYQTLRVSSPMIDLAVFLAVSIYADVRYPNFDAIFDKYCTALYDSYRSHAKVEVPKDISRAELLKEYVRFLPYSVSISCSFLMTLVEPLDMSPEEMFAKKTSNEELIERTMKQGGEVVDKEVAHQVQEMLELSQLTGVSIDDGIDVDKLAKV</sequence>
<name>A0A9P9YKS9_9MUSC</name>
<dbReference type="InterPro" id="IPR004119">
    <property type="entry name" value="EcKL"/>
</dbReference>
<dbReference type="Proteomes" id="UP001059596">
    <property type="component" value="Unassembled WGS sequence"/>
</dbReference>
<proteinExistence type="predicted"/>
<keyword evidence="3" id="KW-1185">Reference proteome</keyword>
<evidence type="ECO:0000259" key="1">
    <source>
        <dbReference type="SMART" id="SM00587"/>
    </source>
</evidence>
<dbReference type="Pfam" id="PF02958">
    <property type="entry name" value="EcKL"/>
    <property type="match status" value="1"/>
</dbReference>
<dbReference type="InterPro" id="IPR011009">
    <property type="entry name" value="Kinase-like_dom_sf"/>
</dbReference>